<evidence type="ECO:0000313" key="3">
    <source>
        <dbReference type="Proteomes" id="UP001163046"/>
    </source>
</evidence>
<keyword evidence="1" id="KW-1133">Transmembrane helix</keyword>
<evidence type="ECO:0000313" key="2">
    <source>
        <dbReference type="EMBL" id="KAJ7380359.1"/>
    </source>
</evidence>
<accession>A0A9W9ZG18</accession>
<dbReference type="OrthoDB" id="5961837at2759"/>
<proteinExistence type="predicted"/>
<feature type="transmembrane region" description="Helical" evidence="1">
    <location>
        <begin position="36"/>
        <end position="56"/>
    </location>
</feature>
<dbReference type="EMBL" id="MU826353">
    <property type="protein sequence ID" value="KAJ7380359.1"/>
    <property type="molecule type" value="Genomic_DNA"/>
</dbReference>
<feature type="transmembrane region" description="Helical" evidence="1">
    <location>
        <begin position="125"/>
        <end position="146"/>
    </location>
</feature>
<evidence type="ECO:0000256" key="1">
    <source>
        <dbReference type="SAM" id="Phobius"/>
    </source>
</evidence>
<gene>
    <name evidence="2" type="ORF">OS493_008811</name>
</gene>
<name>A0A9W9ZG18_9CNID</name>
<keyword evidence="1" id="KW-0472">Membrane</keyword>
<feature type="transmembrane region" description="Helical" evidence="1">
    <location>
        <begin position="68"/>
        <end position="87"/>
    </location>
</feature>
<dbReference type="AlphaFoldDB" id="A0A9W9ZG18"/>
<dbReference type="Proteomes" id="UP001163046">
    <property type="component" value="Unassembled WGS sequence"/>
</dbReference>
<feature type="transmembrane region" description="Helical" evidence="1">
    <location>
        <begin position="99"/>
        <end position="119"/>
    </location>
</feature>
<protein>
    <submittedName>
        <fullName evidence="2">Uncharacterized protein</fullName>
    </submittedName>
</protein>
<feature type="transmembrane region" description="Helical" evidence="1">
    <location>
        <begin position="273"/>
        <end position="294"/>
    </location>
</feature>
<reference evidence="2" key="1">
    <citation type="submission" date="2023-01" db="EMBL/GenBank/DDBJ databases">
        <title>Genome assembly of the deep-sea coral Lophelia pertusa.</title>
        <authorList>
            <person name="Herrera S."/>
            <person name="Cordes E."/>
        </authorList>
    </citation>
    <scope>NUCLEOTIDE SEQUENCE</scope>
    <source>
        <strain evidence="2">USNM1676648</strain>
        <tissue evidence="2">Polyp</tissue>
    </source>
</reference>
<feature type="transmembrane region" description="Helical" evidence="1">
    <location>
        <begin position="178"/>
        <end position="196"/>
    </location>
</feature>
<feature type="transmembrane region" description="Helical" evidence="1">
    <location>
        <begin position="244"/>
        <end position="266"/>
    </location>
</feature>
<sequence>MTTAKAMICDWFKFMLSIPRTEPMTNTQKFTQWSSLLAYCVGGGSLLVCPELWRIILQLDFQGRTEGYLRLSGLGVLIIGFLLVISSRSYHQSPRHGPILGSILARFIYINGILLMLVLRGMIPLSFALTFMGLDTLLALSTLVIWCRETEGASVGLFFGEIFTPIFTFRGVTSGGPIAAIFFIGLLQLFFWLVFVIRPDIAQSFLHLDHHQGHSIGFLASVFFTLSIHGWSHVTNASAVNHPFVSAALCYRILLSVPVLLISGLVDQIEINLCLTLLGIDLCSIFVIFLFVIFSKKDVATTEGNERTMLKKK</sequence>
<organism evidence="2 3">
    <name type="scientific">Desmophyllum pertusum</name>
    <dbReference type="NCBI Taxonomy" id="174260"/>
    <lineage>
        <taxon>Eukaryota</taxon>
        <taxon>Metazoa</taxon>
        <taxon>Cnidaria</taxon>
        <taxon>Anthozoa</taxon>
        <taxon>Hexacorallia</taxon>
        <taxon>Scleractinia</taxon>
        <taxon>Caryophylliina</taxon>
        <taxon>Caryophylliidae</taxon>
        <taxon>Desmophyllum</taxon>
    </lineage>
</organism>
<feature type="transmembrane region" description="Helical" evidence="1">
    <location>
        <begin position="216"/>
        <end position="232"/>
    </location>
</feature>
<feature type="transmembrane region" description="Helical" evidence="1">
    <location>
        <begin position="153"/>
        <end position="172"/>
    </location>
</feature>
<keyword evidence="3" id="KW-1185">Reference proteome</keyword>
<keyword evidence="1" id="KW-0812">Transmembrane</keyword>
<comment type="caution">
    <text evidence="2">The sequence shown here is derived from an EMBL/GenBank/DDBJ whole genome shotgun (WGS) entry which is preliminary data.</text>
</comment>